<evidence type="ECO:0000256" key="2">
    <source>
        <dbReference type="ARBA" id="ARBA00022741"/>
    </source>
</evidence>
<evidence type="ECO:0000259" key="5">
    <source>
        <dbReference type="PROSITE" id="PS51716"/>
    </source>
</evidence>
<dbReference type="Gene3D" id="3.40.50.300">
    <property type="entry name" value="P-loop containing nucleotide triphosphate hydrolases"/>
    <property type="match status" value="1"/>
</dbReference>
<dbReference type="FunFam" id="3.40.50.300:FF:000541">
    <property type="entry name" value="Immunity related GTPase M"/>
    <property type="match status" value="1"/>
</dbReference>
<dbReference type="GeneTree" id="ENSGT00950000183007"/>
<protein>
    <recommendedName>
        <fullName evidence="5">IRG-type G domain-containing protein</fullName>
    </recommendedName>
</protein>
<reference evidence="6" key="2">
    <citation type="submission" date="2025-09" db="UniProtKB">
        <authorList>
            <consortium name="Ensembl"/>
        </authorList>
    </citation>
    <scope>IDENTIFICATION</scope>
</reference>
<dbReference type="InterPro" id="IPR027417">
    <property type="entry name" value="P-loop_NTPase"/>
</dbReference>
<keyword evidence="4" id="KW-0342">GTP-binding</keyword>
<evidence type="ECO:0000313" key="6">
    <source>
        <dbReference type="Ensembl" id="ENSGEVP00005023444.1"/>
    </source>
</evidence>
<name>A0A8C4YCG3_9SAUR</name>
<dbReference type="PANTHER" id="PTHR32341:SF17">
    <property type="entry name" value="IRG-TYPE G DOMAIN-CONTAINING PROTEIN"/>
    <property type="match status" value="1"/>
</dbReference>
<sequence>MAGKLSQEELEEMKAAFETGNITEVAAKLKELESSENQSLDIAITGESGSGKSSFVNAIRGLTDEDEGAAKTGEVEITKYPQPYPYPLLPNVTVWDLPGIGTPSFQPHTYLKQVNFSRYDFFIIIASARFTSHHTKLAQEIHKMGKKFYYVRSKVDSDLHAGQTCRPSTYNEVQILQKIRNYCIKNLRDVGEVSPEVFLICNWKWDKYDFPLLQDTLQNNLDAQKRHVFTLALPNISEKILEKKKAELKKHIWKQAFKSCAVSLIPVPGLSFTSDVEMLMANMKHYLTVFGLDDNSLARLAKQVGKPVAELKSVIKAVPMANSISKEWIMHLLTTSVCAASLMITEELLDFVPVIGVLLSGGVSFGTTYYMLNNFLNDVVEDAQKVLIKNSKIGAPKLQTYRSTGHPVEPEVISQVAVETNRKKAKLLRTSVTEGWGSSRRVYGWVRAPYWGAGFGASGPWEHRGSGL</sequence>
<dbReference type="Ensembl" id="ENSGEVT00005024648.1">
    <property type="protein sequence ID" value="ENSGEVP00005023444.1"/>
    <property type="gene ID" value="ENSGEVG00005016647.1"/>
</dbReference>
<dbReference type="InterPro" id="IPR030385">
    <property type="entry name" value="G_IRG_dom"/>
</dbReference>
<dbReference type="Pfam" id="PF05049">
    <property type="entry name" value="IIGP"/>
    <property type="match status" value="1"/>
</dbReference>
<comment type="similarity">
    <text evidence="1">Belongs to the TRAFAC class dynamin-like GTPase superfamily. IRG family.</text>
</comment>
<reference evidence="6" key="1">
    <citation type="submission" date="2025-08" db="UniProtKB">
        <authorList>
            <consortium name="Ensembl"/>
        </authorList>
    </citation>
    <scope>IDENTIFICATION</scope>
</reference>
<dbReference type="PANTHER" id="PTHR32341">
    <property type="entry name" value="INTERFERON-INDUCIBLE GTPASE"/>
    <property type="match status" value="1"/>
</dbReference>
<dbReference type="InterPro" id="IPR051515">
    <property type="entry name" value="IRG"/>
</dbReference>
<dbReference type="Proteomes" id="UP000694390">
    <property type="component" value="Unassembled WGS sequence"/>
</dbReference>
<keyword evidence="2" id="KW-0547">Nucleotide-binding</keyword>
<evidence type="ECO:0000313" key="7">
    <source>
        <dbReference type="Proteomes" id="UP000694390"/>
    </source>
</evidence>
<dbReference type="AlphaFoldDB" id="A0A8C4YCG3"/>
<keyword evidence="3" id="KW-0378">Hydrolase</keyword>
<evidence type="ECO:0000256" key="1">
    <source>
        <dbReference type="ARBA" id="ARBA00005429"/>
    </source>
</evidence>
<keyword evidence="7" id="KW-1185">Reference proteome</keyword>
<evidence type="ECO:0000256" key="4">
    <source>
        <dbReference type="ARBA" id="ARBA00023134"/>
    </source>
</evidence>
<dbReference type="InterPro" id="IPR007743">
    <property type="entry name" value="Immunity-related_GTPase-like"/>
</dbReference>
<dbReference type="GO" id="GO:0016020">
    <property type="term" value="C:membrane"/>
    <property type="evidence" value="ECO:0007669"/>
    <property type="project" value="InterPro"/>
</dbReference>
<dbReference type="OrthoDB" id="422720at2759"/>
<dbReference type="SUPFAM" id="SSF52540">
    <property type="entry name" value="P-loop containing nucleoside triphosphate hydrolases"/>
    <property type="match status" value="1"/>
</dbReference>
<evidence type="ECO:0000256" key="3">
    <source>
        <dbReference type="ARBA" id="ARBA00022801"/>
    </source>
</evidence>
<feature type="domain" description="IRG-type G" evidence="5">
    <location>
        <begin position="38"/>
        <end position="220"/>
    </location>
</feature>
<dbReference type="GO" id="GO:0003924">
    <property type="term" value="F:GTPase activity"/>
    <property type="evidence" value="ECO:0007669"/>
    <property type="project" value="TreeGrafter"/>
</dbReference>
<dbReference type="GO" id="GO:0005525">
    <property type="term" value="F:GTP binding"/>
    <property type="evidence" value="ECO:0007669"/>
    <property type="project" value="UniProtKB-KW"/>
</dbReference>
<dbReference type="PROSITE" id="PS51716">
    <property type="entry name" value="G_IRG"/>
    <property type="match status" value="1"/>
</dbReference>
<accession>A0A8C4YCG3</accession>
<proteinExistence type="inferred from homology"/>
<organism evidence="6 7">
    <name type="scientific">Gopherus evgoodei</name>
    <name type="common">Goodes thornscrub tortoise</name>
    <dbReference type="NCBI Taxonomy" id="1825980"/>
    <lineage>
        <taxon>Eukaryota</taxon>
        <taxon>Metazoa</taxon>
        <taxon>Chordata</taxon>
        <taxon>Craniata</taxon>
        <taxon>Vertebrata</taxon>
        <taxon>Euteleostomi</taxon>
        <taxon>Archelosauria</taxon>
        <taxon>Testudinata</taxon>
        <taxon>Testudines</taxon>
        <taxon>Cryptodira</taxon>
        <taxon>Durocryptodira</taxon>
        <taxon>Testudinoidea</taxon>
        <taxon>Testudinidae</taxon>
        <taxon>Gopherus</taxon>
    </lineage>
</organism>